<gene>
    <name evidence="2" type="ORF">A2957_00995</name>
</gene>
<dbReference type="Proteomes" id="UP000179072">
    <property type="component" value="Unassembled WGS sequence"/>
</dbReference>
<evidence type="ECO:0000256" key="1">
    <source>
        <dbReference type="SAM" id="Phobius"/>
    </source>
</evidence>
<accession>A0A1F7IML4</accession>
<feature type="transmembrane region" description="Helical" evidence="1">
    <location>
        <begin position="185"/>
        <end position="204"/>
    </location>
</feature>
<organism evidence="2 3">
    <name type="scientific">Candidatus Roizmanbacteria bacterium RIFCSPLOWO2_01_FULL_38_11</name>
    <dbReference type="NCBI Taxonomy" id="1802060"/>
    <lineage>
        <taxon>Bacteria</taxon>
        <taxon>Candidatus Roizmaniibacteriota</taxon>
    </lineage>
</organism>
<evidence type="ECO:0000313" key="2">
    <source>
        <dbReference type="EMBL" id="OGK44614.1"/>
    </source>
</evidence>
<dbReference type="STRING" id="1802060.A2957_00995"/>
<evidence type="ECO:0000313" key="3">
    <source>
        <dbReference type="Proteomes" id="UP000179072"/>
    </source>
</evidence>
<dbReference type="AlphaFoldDB" id="A0A1F7IML4"/>
<comment type="caution">
    <text evidence="2">The sequence shown here is derived from an EMBL/GenBank/DDBJ whole genome shotgun (WGS) entry which is preliminary data.</text>
</comment>
<feature type="transmembrane region" description="Helical" evidence="1">
    <location>
        <begin position="251"/>
        <end position="270"/>
    </location>
</feature>
<feature type="transmembrane region" description="Helical" evidence="1">
    <location>
        <begin position="12"/>
        <end position="33"/>
    </location>
</feature>
<proteinExistence type="predicted"/>
<sequence length="279" mass="31362">MRNRKTLLSHQAIPLALTFVVCGLLILAIYAEVVVSNIFTRIDILRKIHFSDILIGMTIYLKTSVDFAIFIGNLMTRYHTWKYRIAIEIGTAVGNALGTAVVLFIWNIFREVEIVLAIMIIIASFVLLKLAEEGLEHIKEYSVTLPNWLNQSSRTFEHLLKNFNKLGQPVLKFVIPNLSLKPKKGLTFIGLLGFSFTVPFILGLDDFAGYVPLFNIVNVLGFSIGVLVGHMILNILLFISPVKTVKIVKNPYIAFGGSVVFVGLALLGFYEVWKMIFMH</sequence>
<keyword evidence="1" id="KW-0472">Membrane</keyword>
<feature type="transmembrane region" description="Helical" evidence="1">
    <location>
        <begin position="114"/>
        <end position="131"/>
    </location>
</feature>
<keyword evidence="1" id="KW-0812">Transmembrane</keyword>
<protein>
    <submittedName>
        <fullName evidence="2">Uncharacterized protein</fullName>
    </submittedName>
</protein>
<name>A0A1F7IML4_9BACT</name>
<feature type="transmembrane region" description="Helical" evidence="1">
    <location>
        <begin position="53"/>
        <end position="74"/>
    </location>
</feature>
<keyword evidence="1" id="KW-1133">Transmembrane helix</keyword>
<dbReference type="EMBL" id="MGAK01000014">
    <property type="protein sequence ID" value="OGK44614.1"/>
    <property type="molecule type" value="Genomic_DNA"/>
</dbReference>
<feature type="transmembrane region" description="Helical" evidence="1">
    <location>
        <begin position="216"/>
        <end position="239"/>
    </location>
</feature>
<feature type="transmembrane region" description="Helical" evidence="1">
    <location>
        <begin position="86"/>
        <end position="108"/>
    </location>
</feature>
<reference evidence="2 3" key="1">
    <citation type="journal article" date="2016" name="Nat. Commun.">
        <title>Thousands of microbial genomes shed light on interconnected biogeochemical processes in an aquifer system.</title>
        <authorList>
            <person name="Anantharaman K."/>
            <person name="Brown C.T."/>
            <person name="Hug L.A."/>
            <person name="Sharon I."/>
            <person name="Castelle C.J."/>
            <person name="Probst A.J."/>
            <person name="Thomas B.C."/>
            <person name="Singh A."/>
            <person name="Wilkins M.J."/>
            <person name="Karaoz U."/>
            <person name="Brodie E.L."/>
            <person name="Williams K.H."/>
            <person name="Hubbard S.S."/>
            <person name="Banfield J.F."/>
        </authorList>
    </citation>
    <scope>NUCLEOTIDE SEQUENCE [LARGE SCALE GENOMIC DNA]</scope>
</reference>